<name>A0AAD7MML5_9AGAR</name>
<dbReference type="EMBL" id="JARKIB010000209">
    <property type="protein sequence ID" value="KAJ7723698.1"/>
    <property type="molecule type" value="Genomic_DNA"/>
</dbReference>
<sequence length="702" mass="78364">MIDKQATRLALFFSPLLSTTILPTILPMESSGCGSPTATLSVKLPSRMDMDKKPADRFAEDHEVDYGSPEDNQDRRDHAGGEAQDEHVLNLNERMQHLTIECAVAKDREENMRRELRGSRAKVRQATDMSLKMADAVGRMHQELEQKKDEVWRLEVLNDKMRDVVCNRDSEVYELQEQLARLTVEDSECREGGCKRQRMSEYSSESGTRQLSVNTRASGTTNSSAAADEYARRAYPPGWAVDQRTKRREATGCAELFGGESDPGHTSLAAAAGKPISFRPEPKHTKAMYAYVIPPQVQLHPVNERGFPVTAAGFHWHNQLQQQQKVVVIAHNLFYLYAYSRAVPEHERTAVQQLACTDYRMPDWFAYMLRAAYETDKGQRTRDRFPTLKRTEVGWNPVLVAEIFQHKEFLECGCVFVDPYWTIDDRLVEAWLLVQLKGVARTHGKNAPPPTQAETSDQLIVEAQIMGVLGTPGLYASRVTELDLKIAPWMELVPWPTPLTAPCGPDDVCIRFAKMGVPIARVRDALAYARAWFGVAPVPQSANSQIALLIANGKARPVEDNDAIRWNNPFVPCADKAAKRVNAVAKHQMQTRQPSTIPYTVSRGRNTHAPGRFSSQSVAAPRVSHVSPTTTHNEEDVSMPPPSSDRSLASSAYAPLNTDTTMDEVATNAPLLRARSLSPDAHYIPSPHHARARSLSPEMDVP</sequence>
<gene>
    <name evidence="4" type="ORF">B0H16DRAFT_1472781</name>
</gene>
<proteinExistence type="predicted"/>
<comment type="caution">
    <text evidence="4">The sequence shown here is derived from an EMBL/GenBank/DDBJ whole genome shotgun (WGS) entry which is preliminary data.</text>
</comment>
<evidence type="ECO:0000313" key="5">
    <source>
        <dbReference type="Proteomes" id="UP001215598"/>
    </source>
</evidence>
<feature type="compositionally biased region" description="Basic and acidic residues" evidence="2">
    <location>
        <begin position="46"/>
        <end position="65"/>
    </location>
</feature>
<dbReference type="AlphaFoldDB" id="A0AAD7MML5"/>
<accession>A0AAD7MML5</accession>
<keyword evidence="1" id="KW-0175">Coiled coil</keyword>
<evidence type="ECO:0000256" key="3">
    <source>
        <dbReference type="SAM" id="SignalP"/>
    </source>
</evidence>
<feature type="compositionally biased region" description="Basic and acidic residues" evidence="2">
    <location>
        <begin position="72"/>
        <end position="82"/>
    </location>
</feature>
<organism evidence="4 5">
    <name type="scientific">Mycena metata</name>
    <dbReference type="NCBI Taxonomy" id="1033252"/>
    <lineage>
        <taxon>Eukaryota</taxon>
        <taxon>Fungi</taxon>
        <taxon>Dikarya</taxon>
        <taxon>Basidiomycota</taxon>
        <taxon>Agaricomycotina</taxon>
        <taxon>Agaricomycetes</taxon>
        <taxon>Agaricomycetidae</taxon>
        <taxon>Agaricales</taxon>
        <taxon>Marasmiineae</taxon>
        <taxon>Mycenaceae</taxon>
        <taxon>Mycena</taxon>
    </lineage>
</organism>
<keyword evidence="3" id="KW-0732">Signal</keyword>
<feature type="compositionally biased region" description="Polar residues" evidence="2">
    <location>
        <begin position="588"/>
        <end position="599"/>
    </location>
</feature>
<evidence type="ECO:0000256" key="2">
    <source>
        <dbReference type="SAM" id="MobiDB-lite"/>
    </source>
</evidence>
<reference evidence="4" key="1">
    <citation type="submission" date="2023-03" db="EMBL/GenBank/DDBJ databases">
        <title>Massive genome expansion in bonnet fungi (Mycena s.s.) driven by repeated elements and novel gene families across ecological guilds.</title>
        <authorList>
            <consortium name="Lawrence Berkeley National Laboratory"/>
            <person name="Harder C.B."/>
            <person name="Miyauchi S."/>
            <person name="Viragh M."/>
            <person name="Kuo A."/>
            <person name="Thoen E."/>
            <person name="Andreopoulos B."/>
            <person name="Lu D."/>
            <person name="Skrede I."/>
            <person name="Drula E."/>
            <person name="Henrissat B."/>
            <person name="Morin E."/>
            <person name="Kohler A."/>
            <person name="Barry K."/>
            <person name="LaButti K."/>
            <person name="Morin E."/>
            <person name="Salamov A."/>
            <person name="Lipzen A."/>
            <person name="Mereny Z."/>
            <person name="Hegedus B."/>
            <person name="Baldrian P."/>
            <person name="Stursova M."/>
            <person name="Weitz H."/>
            <person name="Taylor A."/>
            <person name="Grigoriev I.V."/>
            <person name="Nagy L.G."/>
            <person name="Martin F."/>
            <person name="Kauserud H."/>
        </authorList>
    </citation>
    <scope>NUCLEOTIDE SEQUENCE</scope>
    <source>
        <strain evidence="4">CBHHK182m</strain>
    </source>
</reference>
<feature type="coiled-coil region" evidence="1">
    <location>
        <begin position="88"/>
        <end position="115"/>
    </location>
</feature>
<feature type="region of interest" description="Disordered" evidence="2">
    <location>
        <begin position="588"/>
        <end position="650"/>
    </location>
</feature>
<feature type="region of interest" description="Disordered" evidence="2">
    <location>
        <begin position="678"/>
        <end position="702"/>
    </location>
</feature>
<feature type="region of interest" description="Disordered" evidence="2">
    <location>
        <begin position="27"/>
        <end position="82"/>
    </location>
</feature>
<feature type="signal peptide" evidence="3">
    <location>
        <begin position="1"/>
        <end position="18"/>
    </location>
</feature>
<evidence type="ECO:0000313" key="4">
    <source>
        <dbReference type="EMBL" id="KAJ7723698.1"/>
    </source>
</evidence>
<evidence type="ECO:0000256" key="1">
    <source>
        <dbReference type="SAM" id="Coils"/>
    </source>
</evidence>
<feature type="chain" id="PRO_5041903431" evidence="3">
    <location>
        <begin position="19"/>
        <end position="702"/>
    </location>
</feature>
<feature type="region of interest" description="Disordered" evidence="2">
    <location>
        <begin position="200"/>
        <end position="225"/>
    </location>
</feature>
<protein>
    <submittedName>
        <fullName evidence="4">Uncharacterized protein</fullName>
    </submittedName>
</protein>
<keyword evidence="5" id="KW-1185">Reference proteome</keyword>
<dbReference type="Proteomes" id="UP001215598">
    <property type="component" value="Unassembled WGS sequence"/>
</dbReference>